<protein>
    <submittedName>
        <fullName evidence="3">Uncharacterized protein</fullName>
    </submittedName>
</protein>
<evidence type="ECO:0000313" key="3">
    <source>
        <dbReference type="EMBL" id="KIW71511.1"/>
    </source>
</evidence>
<sequence length="194" mass="21408">MALHPRFQSPIFGGSDDKTSHPDSVPHYNSVVDLELGTEELTRPLPEYSLARSFPPEHDSQVDGAIGTSPLEMRDLSARGHYTEDSIKHQKEVPARKRWRALLIFVGWLLLILASVACVVRICILVRRREAMGTVEATLWFLVQFACYFFPLARLVVLGVSVAGPNASRGRSLFGRTVALLSLAIAIGVPLGFL</sequence>
<dbReference type="EMBL" id="KN846957">
    <property type="protein sequence ID" value="KIW71511.1"/>
    <property type="molecule type" value="Genomic_DNA"/>
</dbReference>
<keyword evidence="2" id="KW-0472">Membrane</keyword>
<keyword evidence="2" id="KW-0812">Transmembrane</keyword>
<dbReference type="AlphaFoldDB" id="A0A0D2D265"/>
<feature type="region of interest" description="Disordered" evidence="1">
    <location>
        <begin position="1"/>
        <end position="24"/>
    </location>
</feature>
<accession>A0A0D2D265</accession>
<proteinExistence type="predicted"/>
<feature type="transmembrane region" description="Helical" evidence="2">
    <location>
        <begin position="173"/>
        <end position="193"/>
    </location>
</feature>
<keyword evidence="4" id="KW-1185">Reference proteome</keyword>
<dbReference type="Proteomes" id="UP000054266">
    <property type="component" value="Unassembled WGS sequence"/>
</dbReference>
<dbReference type="HOGENOM" id="CLU_1402256_0_0_1"/>
<evidence type="ECO:0000256" key="2">
    <source>
        <dbReference type="SAM" id="Phobius"/>
    </source>
</evidence>
<evidence type="ECO:0000256" key="1">
    <source>
        <dbReference type="SAM" id="MobiDB-lite"/>
    </source>
</evidence>
<evidence type="ECO:0000313" key="4">
    <source>
        <dbReference type="Proteomes" id="UP000054266"/>
    </source>
</evidence>
<keyword evidence="2" id="KW-1133">Transmembrane helix</keyword>
<reference evidence="3 4" key="1">
    <citation type="submission" date="2015-01" db="EMBL/GenBank/DDBJ databases">
        <title>The Genome Sequence of Capronia semiimmersa CBS27337.</title>
        <authorList>
            <consortium name="The Broad Institute Genomics Platform"/>
            <person name="Cuomo C."/>
            <person name="de Hoog S."/>
            <person name="Gorbushina A."/>
            <person name="Stielow B."/>
            <person name="Teixiera M."/>
            <person name="Abouelleil A."/>
            <person name="Chapman S.B."/>
            <person name="Priest M."/>
            <person name="Young S.K."/>
            <person name="Wortman J."/>
            <person name="Nusbaum C."/>
            <person name="Birren B."/>
        </authorList>
    </citation>
    <scope>NUCLEOTIDE SEQUENCE [LARGE SCALE GENOMIC DNA]</scope>
    <source>
        <strain evidence="3 4">CBS 27337</strain>
    </source>
</reference>
<feature type="transmembrane region" description="Helical" evidence="2">
    <location>
        <begin position="101"/>
        <end position="127"/>
    </location>
</feature>
<gene>
    <name evidence="3" type="ORF">PV04_03668</name>
</gene>
<name>A0A0D2D265_9EURO</name>
<feature type="transmembrane region" description="Helical" evidence="2">
    <location>
        <begin position="139"/>
        <end position="161"/>
    </location>
</feature>
<organism evidence="3 4">
    <name type="scientific">Phialophora macrospora</name>
    <dbReference type="NCBI Taxonomy" id="1851006"/>
    <lineage>
        <taxon>Eukaryota</taxon>
        <taxon>Fungi</taxon>
        <taxon>Dikarya</taxon>
        <taxon>Ascomycota</taxon>
        <taxon>Pezizomycotina</taxon>
        <taxon>Eurotiomycetes</taxon>
        <taxon>Chaetothyriomycetidae</taxon>
        <taxon>Chaetothyriales</taxon>
        <taxon>Herpotrichiellaceae</taxon>
        <taxon>Phialophora</taxon>
    </lineage>
</organism>